<accession>R9GT91</accession>
<evidence type="ECO:0000313" key="1">
    <source>
        <dbReference type="EMBL" id="EOR95072.1"/>
    </source>
</evidence>
<dbReference type="PATRIC" id="fig|1150600.3.peg.1745"/>
<comment type="caution">
    <text evidence="1">The sequence shown here is derived from an EMBL/GenBank/DDBJ whole genome shotgun (WGS) entry which is preliminary data.</text>
</comment>
<dbReference type="EMBL" id="AQPN01000068">
    <property type="protein sequence ID" value="EOR95072.1"/>
    <property type="molecule type" value="Genomic_DNA"/>
</dbReference>
<dbReference type="Proteomes" id="UP000014174">
    <property type="component" value="Unassembled WGS sequence"/>
</dbReference>
<name>R9GT91_9SPHI</name>
<sequence length="38" mass="4248">MGRSPQIIEDQITYPLVAIPNIKYVRADTMAGHDSSKM</sequence>
<dbReference type="AlphaFoldDB" id="R9GT91"/>
<organism evidence="1 2">
    <name type="scientific">Arcticibacter svalbardensis MN12-7</name>
    <dbReference type="NCBI Taxonomy" id="1150600"/>
    <lineage>
        <taxon>Bacteria</taxon>
        <taxon>Pseudomonadati</taxon>
        <taxon>Bacteroidota</taxon>
        <taxon>Sphingobacteriia</taxon>
        <taxon>Sphingobacteriales</taxon>
        <taxon>Sphingobacteriaceae</taxon>
        <taxon>Arcticibacter</taxon>
    </lineage>
</organism>
<evidence type="ECO:0000313" key="2">
    <source>
        <dbReference type="Proteomes" id="UP000014174"/>
    </source>
</evidence>
<keyword evidence="2" id="KW-1185">Reference proteome</keyword>
<protein>
    <submittedName>
        <fullName evidence="1">Cobalt-zinc-cadmium resistance protein CzcA</fullName>
    </submittedName>
</protein>
<gene>
    <name evidence="1" type="ORF">ADIARSV_1772</name>
</gene>
<proteinExistence type="predicted"/>
<reference evidence="1 2" key="1">
    <citation type="journal article" date="2013" name="Genome Announc.">
        <title>Draft Genome Sequence of Arcticibacter svalbardensis Strain MN12-7T, a Member of the Family Sphingobacteriaceae Isolated from an Arctic Soil Sample.</title>
        <authorList>
            <person name="Shivaji S."/>
            <person name="Ara S."/>
            <person name="Prasad S."/>
            <person name="Manasa B.P."/>
            <person name="Begum Z."/>
            <person name="Singh A."/>
            <person name="Kumar Pinnaka A."/>
        </authorList>
    </citation>
    <scope>NUCLEOTIDE SEQUENCE [LARGE SCALE GENOMIC DNA]</scope>
    <source>
        <strain evidence="1 2">MN12-7</strain>
    </source>
</reference>